<dbReference type="RefSeq" id="WP_090730844.1">
    <property type="nucleotide sequence ID" value="NZ_FOOU01000022.1"/>
</dbReference>
<dbReference type="Gene3D" id="1.10.10.10">
    <property type="entry name" value="Winged helix-like DNA-binding domain superfamily/Winged helix DNA-binding domain"/>
    <property type="match status" value="1"/>
</dbReference>
<evidence type="ECO:0000313" key="3">
    <source>
        <dbReference type="Proteomes" id="UP000198623"/>
    </source>
</evidence>
<gene>
    <name evidence="2" type="ORF">SAMN05216175_12235</name>
</gene>
<dbReference type="InterPro" id="IPR036388">
    <property type="entry name" value="WH-like_DNA-bd_sf"/>
</dbReference>
<keyword evidence="3" id="KW-1185">Reference proteome</keyword>
<dbReference type="PROSITE" id="PS01332">
    <property type="entry name" value="HTH_RRF2_1"/>
    <property type="match status" value="1"/>
</dbReference>
<dbReference type="GO" id="GO:0003677">
    <property type="term" value="F:DNA binding"/>
    <property type="evidence" value="ECO:0007669"/>
    <property type="project" value="UniProtKB-KW"/>
</dbReference>
<accession>A0A1I2W5D6</accession>
<dbReference type="PANTHER" id="PTHR33221:SF4">
    <property type="entry name" value="HTH-TYPE TRANSCRIPTIONAL REPRESSOR NSRR"/>
    <property type="match status" value="1"/>
</dbReference>
<keyword evidence="1" id="KW-0238">DNA-binding</keyword>
<dbReference type="Pfam" id="PF02082">
    <property type="entry name" value="Rrf2"/>
    <property type="match status" value="1"/>
</dbReference>
<dbReference type="InterPro" id="IPR030489">
    <property type="entry name" value="TR_Rrf2-type_CS"/>
</dbReference>
<proteinExistence type="predicted"/>
<dbReference type="STRING" id="1045558.SAMN05216175_12235"/>
<dbReference type="NCBIfam" id="TIGR00738">
    <property type="entry name" value="rrf2_super"/>
    <property type="match status" value="1"/>
</dbReference>
<dbReference type="SUPFAM" id="SSF46785">
    <property type="entry name" value="Winged helix' DNA-binding domain"/>
    <property type="match status" value="1"/>
</dbReference>
<reference evidence="3" key="1">
    <citation type="submission" date="2016-10" db="EMBL/GenBank/DDBJ databases">
        <authorList>
            <person name="Varghese N."/>
            <person name="Submissions S."/>
        </authorList>
    </citation>
    <scope>NUCLEOTIDE SEQUENCE [LARGE SCALE GENOMIC DNA]</scope>
    <source>
        <strain evidence="3">CGMCC 1.10971</strain>
    </source>
</reference>
<dbReference type="OrthoDB" id="9795923at2"/>
<dbReference type="AlphaFoldDB" id="A0A1I2W5D6"/>
<dbReference type="GO" id="GO:0005829">
    <property type="term" value="C:cytosol"/>
    <property type="evidence" value="ECO:0007669"/>
    <property type="project" value="TreeGrafter"/>
</dbReference>
<dbReference type="GO" id="GO:0003700">
    <property type="term" value="F:DNA-binding transcription factor activity"/>
    <property type="evidence" value="ECO:0007669"/>
    <property type="project" value="TreeGrafter"/>
</dbReference>
<dbReference type="Proteomes" id="UP000198623">
    <property type="component" value="Unassembled WGS sequence"/>
</dbReference>
<evidence type="ECO:0000256" key="1">
    <source>
        <dbReference type="ARBA" id="ARBA00023125"/>
    </source>
</evidence>
<evidence type="ECO:0000313" key="2">
    <source>
        <dbReference type="EMBL" id="SFG96532.1"/>
    </source>
</evidence>
<protein>
    <submittedName>
        <fullName evidence="2">Transcriptional regulator, BadM/Rrf2 family</fullName>
    </submittedName>
</protein>
<dbReference type="InterPro" id="IPR036390">
    <property type="entry name" value="WH_DNA-bd_sf"/>
</dbReference>
<dbReference type="InterPro" id="IPR000944">
    <property type="entry name" value="Tscrpt_reg_Rrf2"/>
</dbReference>
<dbReference type="PROSITE" id="PS51197">
    <property type="entry name" value="HTH_RRF2_2"/>
    <property type="match status" value="1"/>
</dbReference>
<dbReference type="EMBL" id="FOOU01000022">
    <property type="protein sequence ID" value="SFG96532.1"/>
    <property type="molecule type" value="Genomic_DNA"/>
</dbReference>
<name>A0A1I2W5D6_9GAMM</name>
<organism evidence="2 3">
    <name type="scientific">Neptunomonas qingdaonensis</name>
    <dbReference type="NCBI Taxonomy" id="1045558"/>
    <lineage>
        <taxon>Bacteria</taxon>
        <taxon>Pseudomonadati</taxon>
        <taxon>Pseudomonadota</taxon>
        <taxon>Gammaproteobacteria</taxon>
        <taxon>Oceanospirillales</taxon>
        <taxon>Oceanospirillaceae</taxon>
        <taxon>Neptunomonas</taxon>
    </lineage>
</organism>
<sequence length="145" mass="16208">MRITSFTDYGLRTLMYLASLPPQELSSVEQVAKVYGVSQNHMVKVVGQLKKLGYVETLRGKNGGIRLEKEPDDINIGQVIEKMEQHLDGVDCFTSNCQLVPCCELKTALSIAMKAFLDAMGNYTLADLMRNKQELIPLMSIYSSK</sequence>
<dbReference type="PANTHER" id="PTHR33221">
    <property type="entry name" value="WINGED HELIX-TURN-HELIX TRANSCRIPTIONAL REGULATOR, RRF2 FAMILY"/>
    <property type="match status" value="1"/>
</dbReference>